<dbReference type="RefSeq" id="WP_016481822.1">
    <property type="nucleotide sequence ID" value="NC_021487.1"/>
</dbReference>
<name>S0ET70_CHTCT</name>
<dbReference type="PIRSF" id="PIRSF006815">
    <property type="entry name" value="GcvPA"/>
    <property type="match status" value="1"/>
</dbReference>
<dbReference type="OrthoDB" id="9801272at2"/>
<dbReference type="EC" id="1.4.4.2" evidence="4"/>
<evidence type="ECO:0000313" key="6">
    <source>
        <dbReference type="EMBL" id="CCW34260.1"/>
    </source>
</evidence>
<dbReference type="PANTHER" id="PTHR42806">
    <property type="entry name" value="GLYCINE CLEAVAGE SYSTEM P-PROTEIN"/>
    <property type="match status" value="1"/>
</dbReference>
<dbReference type="PATRIC" id="fig|1303518.3.peg.432"/>
<dbReference type="HAMAP" id="MF_00712">
    <property type="entry name" value="GcvPA"/>
    <property type="match status" value="1"/>
</dbReference>
<dbReference type="InterPro" id="IPR049315">
    <property type="entry name" value="GDC-P_N"/>
</dbReference>
<evidence type="ECO:0000256" key="1">
    <source>
        <dbReference type="ARBA" id="ARBA00003788"/>
    </source>
</evidence>
<evidence type="ECO:0000256" key="4">
    <source>
        <dbReference type="HAMAP-Rule" id="MF_00712"/>
    </source>
</evidence>
<dbReference type="InterPro" id="IPR020581">
    <property type="entry name" value="GDC_P"/>
</dbReference>
<dbReference type="eggNOG" id="COG0403">
    <property type="taxonomic scope" value="Bacteria"/>
</dbReference>
<accession>S0ET70</accession>
<dbReference type="Proteomes" id="UP000014227">
    <property type="component" value="Chromosome I"/>
</dbReference>
<dbReference type="CDD" id="cd00613">
    <property type="entry name" value="GDC-P"/>
    <property type="match status" value="1"/>
</dbReference>
<sequence>MSYISNTDNERKEMLAAIGVDRIEDLFAPVPEAVRLKRLLNLPGPSDELALLRHCEKMAALNKDISSSLSFLGAGIYDHFRPAIIEVLVERGEFLTSYTPYQPEMSQGMLQVLYEYQTLICALTGMDIANASMYDGATALAEAAMMTTDITNRDEVVVLSTVHPHYRQVLQTYLHWAQFVYKEVAPNLEAISAALSERTACVVLQQPDFLGYVASDIANTIEIVHAVGALAVTIVDPISLGILCTPADVGADIAVGEGQGLGISPGYGGPLLGFFACRKEYTRYLPGRIVGATTDQLGRRGYTMTLRTREQDIRREKATSNICTNQTLLALAATIYLCALGKNGLRKVAELVIRKAHYAREALCSIPDITDPFPGRPFFKEFVIQLPIPAQDVCDKLLEKGIMGGLPLQPYYPELGNALLVCVTETKTREQIDRYAETLQSVVTEMTAYAK</sequence>
<dbReference type="InterPro" id="IPR015422">
    <property type="entry name" value="PyrdxlP-dep_Trfase_small"/>
</dbReference>
<dbReference type="InParanoid" id="S0ET70"/>
<evidence type="ECO:0000256" key="3">
    <source>
        <dbReference type="ARBA" id="ARBA00049026"/>
    </source>
</evidence>
<comment type="similarity">
    <text evidence="4">Belongs to the GcvP family. N-terminal subunit subfamily.</text>
</comment>
<evidence type="ECO:0000313" key="7">
    <source>
        <dbReference type="Proteomes" id="UP000014227"/>
    </source>
</evidence>
<dbReference type="FunCoup" id="S0ET70">
    <property type="interactions" value="70"/>
</dbReference>
<comment type="subunit">
    <text evidence="4">The glycine cleavage system is composed of four proteins: P, T, L and H. In this organism, the P 'protein' is a heterodimer of two subunits.</text>
</comment>
<reference evidence="7" key="1">
    <citation type="submission" date="2013-03" db="EMBL/GenBank/DDBJ databases">
        <title>Genome sequence of Chthonomonas calidirosea, the first sequenced genome from the Armatimonadetes phylum (formally candidate division OP10).</title>
        <authorList>
            <person name="Lee K.C.Y."/>
            <person name="Morgan X.C."/>
            <person name="Dunfield P.F."/>
            <person name="Tamas I."/>
            <person name="Houghton K.M."/>
            <person name="Vyssotski M."/>
            <person name="Ryan J.L.J."/>
            <person name="Lagutin K."/>
            <person name="McDonald I.R."/>
            <person name="Stott M.B."/>
        </authorList>
    </citation>
    <scope>NUCLEOTIDE SEQUENCE [LARGE SCALE GENOMIC DNA]</scope>
    <source>
        <strain evidence="7">DSM 23976 / ICMP 18418 / T49</strain>
    </source>
</reference>
<dbReference type="InterPro" id="IPR015424">
    <property type="entry name" value="PyrdxlP-dep_Trfase"/>
</dbReference>
<organism evidence="6 7">
    <name type="scientific">Chthonomonas calidirosea (strain DSM 23976 / ICMP 18418 / T49)</name>
    <dbReference type="NCBI Taxonomy" id="1303518"/>
    <lineage>
        <taxon>Bacteria</taxon>
        <taxon>Bacillati</taxon>
        <taxon>Armatimonadota</taxon>
        <taxon>Chthonomonadia</taxon>
        <taxon>Chthonomonadales</taxon>
        <taxon>Chthonomonadaceae</taxon>
        <taxon>Chthonomonas</taxon>
    </lineage>
</organism>
<dbReference type="PANTHER" id="PTHR42806:SF1">
    <property type="entry name" value="GLYCINE DEHYDROGENASE (DECARBOXYLATING)"/>
    <property type="match status" value="1"/>
</dbReference>
<dbReference type="Gene3D" id="3.40.640.10">
    <property type="entry name" value="Type I PLP-dependent aspartate aminotransferase-like (Major domain)"/>
    <property type="match status" value="1"/>
</dbReference>
<protein>
    <recommendedName>
        <fullName evidence="4">Probable glycine dehydrogenase (decarboxylating) subunit 1</fullName>
        <ecNumber evidence="4">1.4.4.2</ecNumber>
    </recommendedName>
    <alternativeName>
        <fullName evidence="4">Glycine cleavage system P-protein subunit 1</fullName>
    </alternativeName>
    <alternativeName>
        <fullName evidence="4">Glycine decarboxylase subunit 1</fullName>
    </alternativeName>
    <alternativeName>
        <fullName evidence="4">Glycine dehydrogenase (aminomethyl-transferring) subunit 1</fullName>
    </alternativeName>
</protein>
<dbReference type="HOGENOM" id="CLU_004620_0_2_0"/>
<dbReference type="NCBIfam" id="NF001696">
    <property type="entry name" value="PRK00451.1"/>
    <property type="match status" value="1"/>
</dbReference>
<comment type="function">
    <text evidence="1 4">The glycine cleavage system catalyzes the degradation of glycine. The P protein binds the alpha-amino group of glycine through its pyridoxal phosphate cofactor; CO(2) is released and the remaining methylamine moiety is then transferred to the lipoamide cofactor of the H protein.</text>
</comment>
<proteinExistence type="inferred from homology"/>
<evidence type="ECO:0000256" key="2">
    <source>
        <dbReference type="ARBA" id="ARBA00023002"/>
    </source>
</evidence>
<comment type="catalytic activity">
    <reaction evidence="3 4">
        <text>N(6)-[(R)-lipoyl]-L-lysyl-[glycine-cleavage complex H protein] + glycine + H(+) = N(6)-[(R)-S(8)-aminomethyldihydrolipoyl]-L-lysyl-[glycine-cleavage complex H protein] + CO2</text>
        <dbReference type="Rhea" id="RHEA:24304"/>
        <dbReference type="Rhea" id="RHEA-COMP:10494"/>
        <dbReference type="Rhea" id="RHEA-COMP:10495"/>
        <dbReference type="ChEBI" id="CHEBI:15378"/>
        <dbReference type="ChEBI" id="CHEBI:16526"/>
        <dbReference type="ChEBI" id="CHEBI:57305"/>
        <dbReference type="ChEBI" id="CHEBI:83099"/>
        <dbReference type="ChEBI" id="CHEBI:83143"/>
        <dbReference type="EC" id="1.4.4.2"/>
    </reaction>
</comment>
<dbReference type="InterPro" id="IPR023010">
    <property type="entry name" value="GcvPA"/>
</dbReference>
<evidence type="ECO:0000259" key="5">
    <source>
        <dbReference type="Pfam" id="PF02347"/>
    </source>
</evidence>
<dbReference type="STRING" id="454171.CP488_00731"/>
<dbReference type="GO" id="GO:0004375">
    <property type="term" value="F:glycine dehydrogenase (decarboxylating) activity"/>
    <property type="evidence" value="ECO:0007669"/>
    <property type="project" value="UniProtKB-EC"/>
</dbReference>
<dbReference type="InterPro" id="IPR015421">
    <property type="entry name" value="PyrdxlP-dep_Trfase_major"/>
</dbReference>
<keyword evidence="7" id="KW-1185">Reference proteome</keyword>
<feature type="domain" description="Glycine cleavage system P-protein N-terminal" evidence="5">
    <location>
        <begin position="2"/>
        <end position="435"/>
    </location>
</feature>
<dbReference type="EMBL" id="HF951689">
    <property type="protein sequence ID" value="CCW34260.1"/>
    <property type="molecule type" value="Genomic_DNA"/>
</dbReference>
<gene>
    <name evidence="4" type="primary">gcvPA</name>
    <name evidence="6" type="ORF">CCALI_00425</name>
</gene>
<dbReference type="Pfam" id="PF02347">
    <property type="entry name" value="GDC-P"/>
    <property type="match status" value="1"/>
</dbReference>
<dbReference type="Gene3D" id="3.90.1150.10">
    <property type="entry name" value="Aspartate Aminotransferase, domain 1"/>
    <property type="match status" value="1"/>
</dbReference>
<dbReference type="AlphaFoldDB" id="S0ET70"/>
<dbReference type="GO" id="GO:0009116">
    <property type="term" value="P:nucleoside metabolic process"/>
    <property type="evidence" value="ECO:0007669"/>
    <property type="project" value="InterPro"/>
</dbReference>
<dbReference type="SUPFAM" id="SSF53383">
    <property type="entry name" value="PLP-dependent transferases"/>
    <property type="match status" value="1"/>
</dbReference>
<dbReference type="GO" id="GO:0019464">
    <property type="term" value="P:glycine decarboxylation via glycine cleavage system"/>
    <property type="evidence" value="ECO:0007669"/>
    <property type="project" value="UniProtKB-UniRule"/>
</dbReference>
<keyword evidence="2 4" id="KW-0560">Oxidoreductase</keyword>
<dbReference type="KEGG" id="ccz:CCALI_00425"/>